<dbReference type="EMBL" id="CACRTD010000088">
    <property type="protein sequence ID" value="VYT54227.1"/>
    <property type="molecule type" value="Genomic_DNA"/>
</dbReference>
<organism evidence="2">
    <name type="scientific">Bacteroides ovatus</name>
    <dbReference type="NCBI Taxonomy" id="28116"/>
    <lineage>
        <taxon>Bacteria</taxon>
        <taxon>Pseudomonadati</taxon>
        <taxon>Bacteroidota</taxon>
        <taxon>Bacteroidia</taxon>
        <taxon>Bacteroidales</taxon>
        <taxon>Bacteroidaceae</taxon>
        <taxon>Bacteroides</taxon>
    </lineage>
</organism>
<sequence>MPNQFLDFRRTDDLQRVIFTEGTGQLQRVEHVRIHHAAVGLHAVAGGKLHTVRNGQTVLHRFQRVGLVQRCRTLVELGTQRGYIAVLHLLQVIPALDEVVPVCFQRTLQTVDLRIGLFGSVRTHRHFVQERIDVFEDAGLVIEARAPLLHLFGIEMVNGFLDTESTHEAGTAVHALGHHFLQQIAHVAQYQVPQPAVVSLHHVGTVALRLPVVVILPGQERLVVRTQLAVPVVIGYPPHHAVPRPHQHVFRQLVNAQVELHIQVVGSQVGQVEILPGFLLEGRACPFGRRELVAVILIVHPVKRVRFLVIGQILAGRSFLHASVQEAHHSVKGLVHLVVLVTGAQVFLDVRLLFGIATAVVPEHVFRVVELETAVKVEIHEVRMVGLRGRQPAEQAQVIRVVQRLDADGQVFLRPVAVCLQVVQGVAGSPLLAADNLVLAEYRVAVALLVVHVVLAVIGQILIHTPGHKQVTGQAVNGRAYILPARIAMVGCILLGRGQDTHLLHAVVDELRATGVGRHGGVGKVTLRTGEFCPHRVAPQPEQVLLALRSCRVALLPVAVYLAVGHPCRISAGCLLEVEAQVLAGIVHRTGTLDAQIDVTGYPVQRPVLAVVESHFPAQLVGLLVVQLGQRIHHVQRVALARHLTAHTARAYQYQDRVPALLHQSHQLLHAHRVPLVQHAVVLIQRAHARFPVSILQVVAVHDIVVQHLVRSQRLVIDAHALHVQVRTHRLELQLALDVEVHLVQPLRGGTFLTVDIEADQRALFVRLHVRVEHVGNADVRTRLEFRTHRVLIAQHLPGIHRLGHHAGQELGLFRSHNQPVPVAIVQLPQTGNQFRIRVRHIGRAVFYLQRHAHVTDGKSLGLVRLVEGAVSTIGGQSHASTAGQQQAVLVPAASCAVFVHAPQHITEFHPFVTAHPAGRVVFRIASPEGVKRTHGIRGQGGFNVGVRCGVHLHLKHGITARHAVVQRFHVHIRPPVAASLAALQQVFLHRAALVGHFHASRVRIAVIAGIRKAPCRELLCLQHRAFPFSLKPCRAVAEHHAGIGRHTAASLQQRNVMHPAHHAGVLMLRIGFHHVRTFLHLRQRDGHVLLLHPAAGRKAEGKSLSAVHAVVDVLLAARTLGRKGDVHIVPVPAVGQSVAHRVGGLQRHGHHGHLGCGCLHQRAALVGSLRLHLHGIGGGILQVRRCVKGVALPGCHTHKLRILELTDHGRTALHNHAGFQVAVAVHRTATGSTHAHGVFHHKAASQCQVLRGGKSRTAAVRQVDVYHHLVVIRVLGKAHLLRALAALVILLLHGHHVLGAVLAVLHIHVRHRTHHRLEHRSGCRRFRLAAHQFLGRGTVRQFLLQKRFDVIACIGMIGAVRLFLVPWCFKIHRMFSRVDDSAYFPFCHNSVLL</sequence>
<evidence type="ECO:0000313" key="2">
    <source>
        <dbReference type="EMBL" id="VYT54227.1"/>
    </source>
</evidence>
<name>A0A6N2XK81_BACOV</name>
<keyword evidence="1" id="KW-1133">Transmembrane helix</keyword>
<keyword evidence="1" id="KW-0812">Transmembrane</keyword>
<keyword evidence="1" id="KW-0472">Membrane</keyword>
<gene>
    <name evidence="2" type="ORF">BOLFYP28_04560</name>
</gene>
<proteinExistence type="predicted"/>
<protein>
    <submittedName>
        <fullName evidence="2">Uncharacterized protein</fullName>
    </submittedName>
</protein>
<feature type="transmembrane region" description="Helical" evidence="1">
    <location>
        <begin position="1349"/>
        <end position="1370"/>
    </location>
</feature>
<accession>A0A6N2XK81</accession>
<evidence type="ECO:0000256" key="1">
    <source>
        <dbReference type="SAM" id="Phobius"/>
    </source>
</evidence>
<reference evidence="2" key="1">
    <citation type="submission" date="2019-11" db="EMBL/GenBank/DDBJ databases">
        <authorList>
            <person name="Feng L."/>
        </authorList>
    </citation>
    <scope>NUCLEOTIDE SEQUENCE</scope>
    <source>
        <strain evidence="2">BovatusLFYP28</strain>
    </source>
</reference>
<feature type="transmembrane region" description="Helical" evidence="1">
    <location>
        <begin position="1284"/>
        <end position="1308"/>
    </location>
</feature>